<sequence length="178" mass="19901">MTALYPRHLSLSLQQHPPAPTYLVTVCNCYKGTLPRYTRYVNMELINSSDLCSPSRFYVYKSYKSLNCLLKRYIHLYYTQPSLPTNSASNSAARLVRSATKVIFTSSHTPRTHIKSLHQNHATTSKHVQTRPNHTILQLSSSLATTNSPLPSAKVARGGREPLATIQHGATLYKLGES</sequence>
<gene>
    <name evidence="1" type="ORF">K504DRAFT_157693</name>
</gene>
<dbReference type="EMBL" id="MU005765">
    <property type="protein sequence ID" value="KAF2714280.1"/>
    <property type="molecule type" value="Genomic_DNA"/>
</dbReference>
<proteinExistence type="predicted"/>
<reference evidence="1" key="1">
    <citation type="journal article" date="2020" name="Stud. Mycol.">
        <title>101 Dothideomycetes genomes: a test case for predicting lifestyles and emergence of pathogens.</title>
        <authorList>
            <person name="Haridas S."/>
            <person name="Albert R."/>
            <person name="Binder M."/>
            <person name="Bloem J."/>
            <person name="Labutti K."/>
            <person name="Salamov A."/>
            <person name="Andreopoulos B."/>
            <person name="Baker S."/>
            <person name="Barry K."/>
            <person name="Bills G."/>
            <person name="Bluhm B."/>
            <person name="Cannon C."/>
            <person name="Castanera R."/>
            <person name="Culley D."/>
            <person name="Daum C."/>
            <person name="Ezra D."/>
            <person name="Gonzalez J."/>
            <person name="Henrissat B."/>
            <person name="Kuo A."/>
            <person name="Liang C."/>
            <person name="Lipzen A."/>
            <person name="Lutzoni F."/>
            <person name="Magnuson J."/>
            <person name="Mondo S."/>
            <person name="Nolan M."/>
            <person name="Ohm R."/>
            <person name="Pangilinan J."/>
            <person name="Park H.-J."/>
            <person name="Ramirez L."/>
            <person name="Alfaro M."/>
            <person name="Sun H."/>
            <person name="Tritt A."/>
            <person name="Yoshinaga Y."/>
            <person name="Zwiers L.-H."/>
            <person name="Turgeon B."/>
            <person name="Goodwin S."/>
            <person name="Spatafora J."/>
            <person name="Crous P."/>
            <person name="Grigoriev I."/>
        </authorList>
    </citation>
    <scope>NUCLEOTIDE SEQUENCE</scope>
    <source>
        <strain evidence="1">CBS 279.74</strain>
    </source>
</reference>
<keyword evidence="2" id="KW-1185">Reference proteome</keyword>
<protein>
    <submittedName>
        <fullName evidence="1">Uncharacterized protein</fullName>
    </submittedName>
</protein>
<accession>A0A6G1KN96</accession>
<name>A0A6G1KN96_9PLEO</name>
<evidence type="ECO:0000313" key="2">
    <source>
        <dbReference type="Proteomes" id="UP000799428"/>
    </source>
</evidence>
<dbReference type="Proteomes" id="UP000799428">
    <property type="component" value="Unassembled WGS sequence"/>
</dbReference>
<evidence type="ECO:0000313" key="1">
    <source>
        <dbReference type="EMBL" id="KAF2714280.1"/>
    </source>
</evidence>
<dbReference type="AlphaFoldDB" id="A0A6G1KN96"/>
<organism evidence="1 2">
    <name type="scientific">Pleomassaria siparia CBS 279.74</name>
    <dbReference type="NCBI Taxonomy" id="1314801"/>
    <lineage>
        <taxon>Eukaryota</taxon>
        <taxon>Fungi</taxon>
        <taxon>Dikarya</taxon>
        <taxon>Ascomycota</taxon>
        <taxon>Pezizomycotina</taxon>
        <taxon>Dothideomycetes</taxon>
        <taxon>Pleosporomycetidae</taxon>
        <taxon>Pleosporales</taxon>
        <taxon>Pleomassariaceae</taxon>
        <taxon>Pleomassaria</taxon>
    </lineage>
</organism>